<feature type="non-terminal residue" evidence="1">
    <location>
        <position position="1"/>
    </location>
</feature>
<sequence>GRKSQRISRSKRRVTSSSISVVALQKVPERS</sequence>
<accession>A0AAN8FB53</accession>
<comment type="caution">
    <text evidence="1">The sequence shown here is derived from an EMBL/GenBank/DDBJ whole genome shotgun (WGS) entry which is preliminary data.</text>
</comment>
<evidence type="ECO:0000313" key="2">
    <source>
        <dbReference type="Proteomes" id="UP001331761"/>
    </source>
</evidence>
<name>A0AAN8FB53_TRICO</name>
<gene>
    <name evidence="1" type="ORF">GCK32_021073</name>
</gene>
<evidence type="ECO:0000313" key="1">
    <source>
        <dbReference type="EMBL" id="KAK5976061.1"/>
    </source>
</evidence>
<reference evidence="1 2" key="1">
    <citation type="submission" date="2019-10" db="EMBL/GenBank/DDBJ databases">
        <title>Assembly and Annotation for the nematode Trichostrongylus colubriformis.</title>
        <authorList>
            <person name="Martin J."/>
        </authorList>
    </citation>
    <scope>NUCLEOTIDE SEQUENCE [LARGE SCALE GENOMIC DNA]</scope>
    <source>
        <strain evidence="1">G859</strain>
        <tissue evidence="1">Whole worm</tissue>
    </source>
</reference>
<organism evidence="1 2">
    <name type="scientific">Trichostrongylus colubriformis</name>
    <name type="common">Black scour worm</name>
    <dbReference type="NCBI Taxonomy" id="6319"/>
    <lineage>
        <taxon>Eukaryota</taxon>
        <taxon>Metazoa</taxon>
        <taxon>Ecdysozoa</taxon>
        <taxon>Nematoda</taxon>
        <taxon>Chromadorea</taxon>
        <taxon>Rhabditida</taxon>
        <taxon>Rhabditina</taxon>
        <taxon>Rhabditomorpha</taxon>
        <taxon>Strongyloidea</taxon>
        <taxon>Trichostrongylidae</taxon>
        <taxon>Trichostrongylus</taxon>
    </lineage>
</organism>
<proteinExistence type="predicted"/>
<dbReference type="EMBL" id="WIXE01012258">
    <property type="protein sequence ID" value="KAK5976061.1"/>
    <property type="molecule type" value="Genomic_DNA"/>
</dbReference>
<keyword evidence="2" id="KW-1185">Reference proteome</keyword>
<dbReference type="AlphaFoldDB" id="A0AAN8FB53"/>
<dbReference type="Proteomes" id="UP001331761">
    <property type="component" value="Unassembled WGS sequence"/>
</dbReference>
<protein>
    <submittedName>
        <fullName evidence="1">Uncharacterized protein</fullName>
    </submittedName>
</protein>